<evidence type="ECO:0000259" key="3">
    <source>
        <dbReference type="Pfam" id="PF01364"/>
    </source>
</evidence>
<keyword evidence="1 2" id="KW-0732">Signal</keyword>
<dbReference type="AlphaFoldDB" id="C6W3P4"/>
<dbReference type="Proteomes" id="UP000002011">
    <property type="component" value="Chromosome"/>
</dbReference>
<feature type="signal peptide" evidence="2">
    <location>
        <begin position="1"/>
        <end position="23"/>
    </location>
</feature>
<dbReference type="eggNOG" id="COG1572">
    <property type="taxonomic scope" value="Bacteria"/>
</dbReference>
<dbReference type="InterPro" id="IPR001769">
    <property type="entry name" value="Gingipain"/>
</dbReference>
<dbReference type="Gene3D" id="3.40.50.10390">
    <property type="entry name" value="Gingipain r, domain 1"/>
    <property type="match status" value="1"/>
</dbReference>
<dbReference type="InterPro" id="IPR029031">
    <property type="entry name" value="Gingipain_N_sf"/>
</dbReference>
<evidence type="ECO:0008006" key="7">
    <source>
        <dbReference type="Google" id="ProtNLM"/>
    </source>
</evidence>
<evidence type="ECO:0000313" key="5">
    <source>
        <dbReference type="EMBL" id="ACT95742.1"/>
    </source>
</evidence>
<dbReference type="Pfam" id="PF01364">
    <property type="entry name" value="Peptidase_C25"/>
    <property type="match status" value="1"/>
</dbReference>
<dbReference type="CDD" id="cd02258">
    <property type="entry name" value="Peptidase_C25_N"/>
    <property type="match status" value="1"/>
</dbReference>
<dbReference type="STRING" id="471854.Dfer_4541"/>
<proteinExistence type="predicted"/>
<dbReference type="InterPro" id="IPR026444">
    <property type="entry name" value="Secre_tail"/>
</dbReference>
<dbReference type="SUPFAM" id="SSF52129">
    <property type="entry name" value="Caspase-like"/>
    <property type="match status" value="1"/>
</dbReference>
<dbReference type="Gene3D" id="3.40.50.1460">
    <property type="match status" value="1"/>
</dbReference>
<dbReference type="KEGG" id="dfe:Dfer_4541"/>
<dbReference type="InterPro" id="IPR029030">
    <property type="entry name" value="Caspase-like_dom_sf"/>
</dbReference>
<dbReference type="NCBIfam" id="TIGR04183">
    <property type="entry name" value="Por_Secre_tail"/>
    <property type="match status" value="1"/>
</dbReference>
<evidence type="ECO:0000256" key="1">
    <source>
        <dbReference type="ARBA" id="ARBA00022729"/>
    </source>
</evidence>
<dbReference type="GO" id="GO:0006508">
    <property type="term" value="P:proteolysis"/>
    <property type="evidence" value="ECO:0007669"/>
    <property type="project" value="InterPro"/>
</dbReference>
<feature type="domain" description="Secretion system C-terminal sorting" evidence="4">
    <location>
        <begin position="927"/>
        <end position="994"/>
    </location>
</feature>
<organism evidence="5 6">
    <name type="scientific">Dyadobacter fermentans (strain ATCC 700827 / DSM 18053 / CIP 107007 / KCTC 52180 / NS114)</name>
    <dbReference type="NCBI Taxonomy" id="471854"/>
    <lineage>
        <taxon>Bacteria</taxon>
        <taxon>Pseudomonadati</taxon>
        <taxon>Bacteroidota</taxon>
        <taxon>Cytophagia</taxon>
        <taxon>Cytophagales</taxon>
        <taxon>Spirosomataceae</taxon>
        <taxon>Dyadobacter</taxon>
    </lineage>
</organism>
<dbReference type="EMBL" id="CP001619">
    <property type="protein sequence ID" value="ACT95742.1"/>
    <property type="molecule type" value="Genomic_DNA"/>
</dbReference>
<dbReference type="GO" id="GO:0008234">
    <property type="term" value="F:cysteine-type peptidase activity"/>
    <property type="evidence" value="ECO:0007669"/>
    <property type="project" value="InterPro"/>
</dbReference>
<gene>
    <name evidence="5" type="ordered locus">Dfer_4541</name>
</gene>
<evidence type="ECO:0000259" key="4">
    <source>
        <dbReference type="Pfam" id="PF18962"/>
    </source>
</evidence>
<protein>
    <recommendedName>
        <fullName evidence="7">Gingipain domain-containing protein</fullName>
    </recommendedName>
</protein>
<dbReference type="HOGENOM" id="CLU_300489_0_0_10"/>
<dbReference type="Pfam" id="PF18962">
    <property type="entry name" value="Por_Secre_tail"/>
    <property type="match status" value="1"/>
</dbReference>
<sequence>MNKCTFTKIFLTFLIFGTCVAQIALGQGTPWNGFYGNEWLQGKYSQKWLRIGISQKGIHRVTLPAGFMVGSDPNVLHLYHRGVEVALTAASTTQIEFYGVPNDGASDSLLYRPYSARTNPYYSHFSDESSYFLTIGSPNGKRAAVENLTDPAGSDLLTYHMQTDNVAYPNDYTHATNYPTRPTNLNSFMEDGQTRSSTRFNDTDAHPIFSEFPISVKKQVGSDPPQAEILVHGRSNYSPNGIYPRNIHAYVGKDAGSLRKVDQKSIDGFMYAKFNFPIQQTDLNAGVGRFGFQLDAPLQGAANDRFSVTYYNVTYQQQIDMFGSNSYLFTFPSAAQGSKSRIAVTTPPGGTVKFYDITDPANLRVVNGTTASVIFSRPNTKPLLMLATNQTFDVDGGKVSVVTFPQINKSDYDYMIVSSESLIEAADSIALYRSAETAGRKFKTGIFKIRDIYNQFNYGEPSPIAIRRFVDFMISDLKKDNLGRLDKYLLLLGISVTRNDRINKELLNEVPTFSFPGSDLLLIEGLQGTPRDVPAIPVGRIPATNNAQALAYLRKVKQYENATTNLAWRKNVAHISGGKTSSEINDHVSNLNTAALKVKANVFQGRVYTAKKPVATDQVLQMDTLAKHVNVNVTAAADSAGGLGMITYFGHSVPYQTDYNFGYVSDGAKKYNNPNRYPIIFYNGCDILNVFSNNFNETVNTNTSRPQSLDWLLSANKGAIAVFGNSWAGYASSCNNYMQKIYTELFTKNDADRDLMGRVLQVVAAQTKAGGGFRMGFENARTAEVYVADQAQIHQTVLLGDPALKVLVSTEGGLPVTLVSFNAQAAGNQVNVNWKTSSEVNNSHFVVERSYNAKNFEVVGRVEGKGTINEESVYNFIDTKPLPGVSYYRLKQVDYVTTGADGKQIDGKSTYSRIVSVEREGTSLLTVYPNPVTDVVNITLNNVVKLKKWSLIGLDGAAKKSGTGAKIDLSNYPSGTYMVEITTVNDDVYYQKVVKK</sequence>
<evidence type="ECO:0000256" key="2">
    <source>
        <dbReference type="SAM" id="SignalP"/>
    </source>
</evidence>
<name>C6W3P4_DYAFD</name>
<feature type="chain" id="PRO_5002972171" description="Gingipain domain-containing protein" evidence="2">
    <location>
        <begin position="24"/>
        <end position="996"/>
    </location>
</feature>
<keyword evidence="6" id="KW-1185">Reference proteome</keyword>
<reference evidence="5 6" key="1">
    <citation type="journal article" date="2009" name="Stand. Genomic Sci.">
        <title>Complete genome sequence of Dyadobacter fermentans type strain (NS114).</title>
        <authorList>
            <person name="Lang E."/>
            <person name="Lapidus A."/>
            <person name="Chertkov O."/>
            <person name="Brettin T."/>
            <person name="Detter J.C."/>
            <person name="Han C."/>
            <person name="Copeland A."/>
            <person name="Glavina Del Rio T."/>
            <person name="Nolan M."/>
            <person name="Chen F."/>
            <person name="Lucas S."/>
            <person name="Tice H."/>
            <person name="Cheng J.F."/>
            <person name="Land M."/>
            <person name="Hauser L."/>
            <person name="Chang Y.J."/>
            <person name="Jeffries C.D."/>
            <person name="Kopitz M."/>
            <person name="Bruce D."/>
            <person name="Goodwin L."/>
            <person name="Pitluck S."/>
            <person name="Ovchinnikova G."/>
            <person name="Pati A."/>
            <person name="Ivanova N."/>
            <person name="Mavrommatis K."/>
            <person name="Chen A."/>
            <person name="Palaniappan K."/>
            <person name="Chain P."/>
            <person name="Bristow J."/>
            <person name="Eisen J.A."/>
            <person name="Markowitz V."/>
            <person name="Hugenholtz P."/>
            <person name="Goker M."/>
            <person name="Rohde M."/>
            <person name="Kyrpides N.C."/>
            <person name="Klenk H.P."/>
        </authorList>
    </citation>
    <scope>NUCLEOTIDE SEQUENCE [LARGE SCALE GENOMIC DNA]</scope>
    <source>
        <strain evidence="6">ATCC 700827 / DSM 18053 / CIP 107007 / KCTC 52180 / NS114</strain>
    </source>
</reference>
<evidence type="ECO:0000313" key="6">
    <source>
        <dbReference type="Proteomes" id="UP000002011"/>
    </source>
</evidence>
<accession>C6W3P4</accession>
<feature type="domain" description="Gingipain" evidence="3">
    <location>
        <begin position="414"/>
        <end position="806"/>
    </location>
</feature>
<dbReference type="eggNOG" id="COG2353">
    <property type="taxonomic scope" value="Bacteria"/>
</dbReference>